<dbReference type="EMBL" id="JBAMIC010000001">
    <property type="protein sequence ID" value="KAK7115107.1"/>
    <property type="molecule type" value="Genomic_DNA"/>
</dbReference>
<dbReference type="Pfam" id="PF15074">
    <property type="entry name" value="CFAP90"/>
    <property type="match status" value="1"/>
</dbReference>
<dbReference type="AlphaFoldDB" id="A0AAN9C0K7"/>
<dbReference type="Proteomes" id="UP001374579">
    <property type="component" value="Unassembled WGS sequence"/>
</dbReference>
<dbReference type="InterPro" id="IPR027901">
    <property type="entry name" value="CFAP90"/>
</dbReference>
<name>A0AAN9C0K7_9CAEN</name>
<keyword evidence="2" id="KW-1185">Reference proteome</keyword>
<comment type="caution">
    <text evidence="1">The sequence shown here is derived from an EMBL/GenBank/DDBJ whole genome shotgun (WGS) entry which is preliminary data.</text>
</comment>
<organism evidence="1 2">
    <name type="scientific">Littorina saxatilis</name>
    <dbReference type="NCBI Taxonomy" id="31220"/>
    <lineage>
        <taxon>Eukaryota</taxon>
        <taxon>Metazoa</taxon>
        <taxon>Spiralia</taxon>
        <taxon>Lophotrochozoa</taxon>
        <taxon>Mollusca</taxon>
        <taxon>Gastropoda</taxon>
        <taxon>Caenogastropoda</taxon>
        <taxon>Littorinimorpha</taxon>
        <taxon>Littorinoidea</taxon>
        <taxon>Littorinidae</taxon>
        <taxon>Littorina</taxon>
    </lineage>
</organism>
<reference evidence="1 2" key="1">
    <citation type="submission" date="2024-02" db="EMBL/GenBank/DDBJ databases">
        <title>Chromosome-scale genome assembly of the rough periwinkle Littorina saxatilis.</title>
        <authorList>
            <person name="De Jode A."/>
            <person name="Faria R."/>
            <person name="Formenti G."/>
            <person name="Sims Y."/>
            <person name="Smith T.P."/>
            <person name="Tracey A."/>
            <person name="Wood J.M.D."/>
            <person name="Zagrodzka Z.B."/>
            <person name="Johannesson K."/>
            <person name="Butlin R.K."/>
            <person name="Leder E.H."/>
        </authorList>
    </citation>
    <scope>NUCLEOTIDE SEQUENCE [LARGE SCALE GENOMIC DNA]</scope>
    <source>
        <strain evidence="1">Snail1</strain>
        <tissue evidence="1">Muscle</tissue>
    </source>
</reference>
<gene>
    <name evidence="1" type="ORF">V1264_001043</name>
</gene>
<proteinExistence type="predicted"/>
<evidence type="ECO:0000313" key="2">
    <source>
        <dbReference type="Proteomes" id="UP001374579"/>
    </source>
</evidence>
<protein>
    <submittedName>
        <fullName evidence="1">Uncharacterized protein</fullName>
    </submittedName>
</protein>
<accession>A0AAN9C0K7</accession>
<sequence>MSAYSTGYTVPYTGNQQLWRHRQIIAKEKKIMKHHEQTTNVRCNIKPPLHDARPEQLAQARSVYGVRLRPIPTPLRVYDRIMKLQPDWDPKVTKDEYRNLHQFKNNARLDEDNREIPVMSNCEPGHRLHSPPESFKREHARVMVYHNSVWGTNGVNLGVRKM</sequence>
<evidence type="ECO:0000313" key="1">
    <source>
        <dbReference type="EMBL" id="KAK7115107.1"/>
    </source>
</evidence>